<proteinExistence type="predicted"/>
<keyword evidence="2" id="KW-1185">Reference proteome</keyword>
<reference evidence="1 2" key="1">
    <citation type="submission" date="2024-07" db="EMBL/GenBank/DDBJ databases">
        <title>Section-level genome sequencing and comparative genomics of Aspergillus sections Usti and Cavernicolus.</title>
        <authorList>
            <consortium name="Lawrence Berkeley National Laboratory"/>
            <person name="Nybo J.L."/>
            <person name="Vesth T.C."/>
            <person name="Theobald S."/>
            <person name="Frisvad J.C."/>
            <person name="Larsen T.O."/>
            <person name="Kjaerboelling I."/>
            <person name="Rothschild-Mancinelli K."/>
            <person name="Lyhne E.K."/>
            <person name="Kogle M.E."/>
            <person name="Barry K."/>
            <person name="Clum A."/>
            <person name="Na H."/>
            <person name="Ledsgaard L."/>
            <person name="Lin J."/>
            <person name="Lipzen A."/>
            <person name="Kuo A."/>
            <person name="Riley R."/>
            <person name="Mondo S."/>
            <person name="Labutti K."/>
            <person name="Haridas S."/>
            <person name="Pangalinan J."/>
            <person name="Salamov A.A."/>
            <person name="Simmons B.A."/>
            <person name="Magnuson J.K."/>
            <person name="Chen J."/>
            <person name="Drula E."/>
            <person name="Henrissat B."/>
            <person name="Wiebenga A."/>
            <person name="Lubbers R.J."/>
            <person name="Gomes A.C."/>
            <person name="Makela M.R."/>
            <person name="Stajich J."/>
            <person name="Grigoriev I.V."/>
            <person name="Mortensen U.H."/>
            <person name="De Vries R.P."/>
            <person name="Baker S.E."/>
            <person name="Andersen M.R."/>
        </authorList>
    </citation>
    <scope>NUCLEOTIDE SEQUENCE [LARGE SCALE GENOMIC DNA]</scope>
    <source>
        <strain evidence="1 2">CBS 588.65</strain>
    </source>
</reference>
<organism evidence="1 2">
    <name type="scientific">Aspergillus granulosus</name>
    <dbReference type="NCBI Taxonomy" id="176169"/>
    <lineage>
        <taxon>Eukaryota</taxon>
        <taxon>Fungi</taxon>
        <taxon>Dikarya</taxon>
        <taxon>Ascomycota</taxon>
        <taxon>Pezizomycotina</taxon>
        <taxon>Eurotiomycetes</taxon>
        <taxon>Eurotiomycetidae</taxon>
        <taxon>Eurotiales</taxon>
        <taxon>Aspergillaceae</taxon>
        <taxon>Aspergillus</taxon>
        <taxon>Aspergillus subgen. Nidulantes</taxon>
    </lineage>
</organism>
<accession>A0ABR4HKB2</accession>
<protein>
    <submittedName>
        <fullName evidence="1">Uncharacterized protein</fullName>
    </submittedName>
</protein>
<dbReference type="EMBL" id="JBFXLT010000025">
    <property type="protein sequence ID" value="KAL2815932.1"/>
    <property type="molecule type" value="Genomic_DNA"/>
</dbReference>
<name>A0ABR4HKB2_9EURO</name>
<evidence type="ECO:0000313" key="2">
    <source>
        <dbReference type="Proteomes" id="UP001610334"/>
    </source>
</evidence>
<dbReference type="Proteomes" id="UP001610334">
    <property type="component" value="Unassembled WGS sequence"/>
</dbReference>
<sequence length="82" mass="9093">MEGIYVSVWMAPEYAICMMASSARQCRRVVNLWSQGTVGLQCGVSGGILVVPPVLKAAVTLFWTLHRVYYTRGRSHCTGKKD</sequence>
<evidence type="ECO:0000313" key="1">
    <source>
        <dbReference type="EMBL" id="KAL2815932.1"/>
    </source>
</evidence>
<comment type="caution">
    <text evidence="1">The sequence shown here is derived from an EMBL/GenBank/DDBJ whole genome shotgun (WGS) entry which is preliminary data.</text>
</comment>
<gene>
    <name evidence="1" type="ORF">BJX63DRAFT_388861</name>
</gene>